<dbReference type="RefSeq" id="WP_002702286.1">
    <property type="nucleotide sequence ID" value="NZ_AGRW01000030.1"/>
</dbReference>
<comment type="caution">
    <text evidence="1">The sequence shown here is derived from an EMBL/GenBank/DDBJ whole genome shotgun (WGS) entry which is preliminary data.</text>
</comment>
<reference evidence="1 2" key="1">
    <citation type="submission" date="2011-09" db="EMBL/GenBank/DDBJ databases">
        <title>The draft genome of Treponema saccharophilum DSM 2985.</title>
        <authorList>
            <consortium name="US DOE Joint Genome Institute (JGI-PGF)"/>
            <person name="Lucas S."/>
            <person name="Copeland A."/>
            <person name="Lapidus A."/>
            <person name="Glavina del Rio T."/>
            <person name="Dalin E."/>
            <person name="Tice H."/>
            <person name="Bruce D."/>
            <person name="Goodwin L."/>
            <person name="Pitluck S."/>
            <person name="Peters L."/>
            <person name="Kyrpides N."/>
            <person name="Mavromatis K."/>
            <person name="Ivanova N."/>
            <person name="Markowitz V."/>
            <person name="Cheng J.-F."/>
            <person name="Hugenholtz P."/>
            <person name="Woyke T."/>
            <person name="Wu D."/>
            <person name="Gronow S."/>
            <person name="Wellnitz S."/>
            <person name="Brambilla E."/>
            <person name="Klenk H.-P."/>
            <person name="Eisen J.A."/>
        </authorList>
    </citation>
    <scope>NUCLEOTIDE SEQUENCE [LARGE SCALE GENOMIC DNA]</scope>
    <source>
        <strain evidence="1 2">DSM 2985</strain>
    </source>
</reference>
<dbReference type="PATRIC" id="fig|907348.3.peg.345"/>
<sequence length="90" mass="9931">MFDAAYYATSNSGTDKESHKTVSIDENTLAFLNTVGIGLPFYVDKSDDDLVASWEFDIRYTIALIPGIGMNHSISAGIRCCFPNVKIFDD</sequence>
<name>H7EHS0_9SPIR</name>
<accession>H7EHS0</accession>
<gene>
    <name evidence="1" type="ORF">TresaDRAFT_2286</name>
</gene>
<dbReference type="AlphaFoldDB" id="H7EHS0"/>
<keyword evidence="2" id="KW-1185">Reference proteome</keyword>
<protein>
    <submittedName>
        <fullName evidence="1">Uncharacterized protein</fullName>
    </submittedName>
</protein>
<dbReference type="EMBL" id="AGRW01000030">
    <property type="protein sequence ID" value="EIC02860.1"/>
    <property type="molecule type" value="Genomic_DNA"/>
</dbReference>
<organism evidence="1 2">
    <name type="scientific">Treponema saccharophilum DSM 2985</name>
    <dbReference type="NCBI Taxonomy" id="907348"/>
    <lineage>
        <taxon>Bacteria</taxon>
        <taxon>Pseudomonadati</taxon>
        <taxon>Spirochaetota</taxon>
        <taxon>Spirochaetia</taxon>
        <taxon>Spirochaetales</taxon>
        <taxon>Treponemataceae</taxon>
        <taxon>Treponema</taxon>
    </lineage>
</organism>
<evidence type="ECO:0000313" key="1">
    <source>
        <dbReference type="EMBL" id="EIC02860.1"/>
    </source>
</evidence>
<evidence type="ECO:0000313" key="2">
    <source>
        <dbReference type="Proteomes" id="UP000003571"/>
    </source>
</evidence>
<dbReference type="Proteomes" id="UP000003571">
    <property type="component" value="Unassembled WGS sequence"/>
</dbReference>
<proteinExistence type="predicted"/>